<organism evidence="1 2">
    <name type="scientific">Porites lobata</name>
    <dbReference type="NCBI Taxonomy" id="104759"/>
    <lineage>
        <taxon>Eukaryota</taxon>
        <taxon>Metazoa</taxon>
        <taxon>Cnidaria</taxon>
        <taxon>Anthozoa</taxon>
        <taxon>Hexacorallia</taxon>
        <taxon>Scleractinia</taxon>
        <taxon>Fungiina</taxon>
        <taxon>Poritidae</taxon>
        <taxon>Porites</taxon>
    </lineage>
</organism>
<gene>
    <name evidence="1" type="ORF">PLOB_00032851</name>
</gene>
<proteinExistence type="predicted"/>
<evidence type="ECO:0000313" key="1">
    <source>
        <dbReference type="EMBL" id="CAH3127243.1"/>
    </source>
</evidence>
<keyword evidence="2" id="KW-1185">Reference proteome</keyword>
<protein>
    <submittedName>
        <fullName evidence="1">Uncharacterized protein</fullName>
    </submittedName>
</protein>
<dbReference type="Proteomes" id="UP001159405">
    <property type="component" value="Unassembled WGS sequence"/>
</dbReference>
<evidence type="ECO:0000313" key="2">
    <source>
        <dbReference type="Proteomes" id="UP001159405"/>
    </source>
</evidence>
<sequence length="166" mass="19633">MSPYLRPLCLFNRICNFKYSLKKAVVYYQPLQTEDNIDWASFAFQKDGYKGYKAPCQLCKFMFQNLSGFPTESDNQREESFLAACAEYAPINQHLSEAEDDIWVDLALTKYRDQCAKLFKDFKKILKECRKVRDDKSSDIGQYYEVYNKHVKEKVHILGVKPRFEF</sequence>
<reference evidence="1 2" key="1">
    <citation type="submission" date="2022-05" db="EMBL/GenBank/DDBJ databases">
        <authorList>
            <consortium name="Genoscope - CEA"/>
            <person name="William W."/>
        </authorList>
    </citation>
    <scope>NUCLEOTIDE SEQUENCE [LARGE SCALE GENOMIC DNA]</scope>
</reference>
<comment type="caution">
    <text evidence="1">The sequence shown here is derived from an EMBL/GenBank/DDBJ whole genome shotgun (WGS) entry which is preliminary data.</text>
</comment>
<accession>A0ABN8NZL3</accession>
<feature type="non-terminal residue" evidence="1">
    <location>
        <position position="166"/>
    </location>
</feature>
<dbReference type="EMBL" id="CALNXK010000043">
    <property type="protein sequence ID" value="CAH3127243.1"/>
    <property type="molecule type" value="Genomic_DNA"/>
</dbReference>
<name>A0ABN8NZL3_9CNID</name>